<evidence type="ECO:0000256" key="2">
    <source>
        <dbReference type="SAM" id="Phobius"/>
    </source>
</evidence>
<feature type="transmembrane region" description="Helical" evidence="2">
    <location>
        <begin position="331"/>
        <end position="355"/>
    </location>
</feature>
<evidence type="ECO:0000313" key="6">
    <source>
        <dbReference type="RefSeq" id="XP_010914638.1"/>
    </source>
</evidence>
<evidence type="ECO:0000259" key="3">
    <source>
        <dbReference type="PROSITE" id="PS50076"/>
    </source>
</evidence>
<dbReference type="PANTHER" id="PTHR45270">
    <property type="entry name" value="OS03G0832900 PROTEIN"/>
    <property type="match status" value="1"/>
</dbReference>
<dbReference type="OrthoDB" id="1507364at2759"/>
<dbReference type="SUPFAM" id="SSF46565">
    <property type="entry name" value="Chaperone J-domain"/>
    <property type="match status" value="1"/>
</dbReference>
<dbReference type="RefSeq" id="XP_029118817.1">
    <property type="nucleotide sequence ID" value="XM_029262984.1"/>
</dbReference>
<dbReference type="PROSITE" id="PS50076">
    <property type="entry name" value="DNAJ_2"/>
    <property type="match status" value="1"/>
</dbReference>
<dbReference type="AlphaFoldDB" id="A0A6I9QSP4"/>
<feature type="transmembrane region" description="Helical" evidence="2">
    <location>
        <begin position="230"/>
        <end position="250"/>
    </location>
</feature>
<keyword evidence="4" id="KW-1185">Reference proteome</keyword>
<evidence type="ECO:0000256" key="1">
    <source>
        <dbReference type="SAM" id="MobiDB-lite"/>
    </source>
</evidence>
<dbReference type="InterPro" id="IPR001623">
    <property type="entry name" value="DnaJ_domain"/>
</dbReference>
<keyword evidence="2" id="KW-0472">Membrane</keyword>
<feature type="region of interest" description="Disordered" evidence="1">
    <location>
        <begin position="639"/>
        <end position="667"/>
    </location>
</feature>
<feature type="compositionally biased region" description="Low complexity" evidence="1">
    <location>
        <begin position="1"/>
        <end position="18"/>
    </location>
</feature>
<feature type="compositionally biased region" description="Low complexity" evidence="1">
    <location>
        <begin position="98"/>
        <end position="121"/>
    </location>
</feature>
<dbReference type="Pfam" id="PF00226">
    <property type="entry name" value="DnaJ"/>
    <property type="match status" value="1"/>
</dbReference>
<feature type="transmembrane region" description="Helical" evidence="2">
    <location>
        <begin position="257"/>
        <end position="283"/>
    </location>
</feature>
<accession>A0A6I9QSP4</accession>
<name>A0A6I9QSP4_ELAGV</name>
<reference evidence="5 6" key="1">
    <citation type="submission" date="2025-04" db="UniProtKB">
        <authorList>
            <consortium name="RefSeq"/>
        </authorList>
    </citation>
    <scope>IDENTIFICATION</scope>
</reference>
<keyword evidence="2" id="KW-1133">Transmembrane helix</keyword>
<dbReference type="CDD" id="cd06257">
    <property type="entry name" value="DnaJ"/>
    <property type="match status" value="1"/>
</dbReference>
<gene>
    <name evidence="5 6 7" type="primary">LOC105039980</name>
</gene>
<feature type="transmembrane region" description="Helical" evidence="2">
    <location>
        <begin position="289"/>
        <end position="310"/>
    </location>
</feature>
<dbReference type="SMART" id="SM00271">
    <property type="entry name" value="DnaJ"/>
    <property type="match status" value="1"/>
</dbReference>
<keyword evidence="2" id="KW-0812">Transmembrane</keyword>
<dbReference type="Proteomes" id="UP000504607">
    <property type="component" value="Chromosome 2"/>
</dbReference>
<dbReference type="PRINTS" id="PR00625">
    <property type="entry name" value="JDOMAIN"/>
</dbReference>
<dbReference type="PANTHER" id="PTHR45270:SF4">
    <property type="entry name" value="CHAPERONE DNAJ-DOMAIN SUPERFAMILY PROTEIN"/>
    <property type="match status" value="1"/>
</dbReference>
<feature type="region of interest" description="Disordered" evidence="1">
    <location>
        <begin position="690"/>
        <end position="721"/>
    </location>
</feature>
<dbReference type="InterPro" id="IPR032843">
    <property type="entry name" value="Jiv"/>
</dbReference>
<evidence type="ECO:0000313" key="7">
    <source>
        <dbReference type="RefSeq" id="XP_029118817.1"/>
    </source>
</evidence>
<feature type="compositionally biased region" description="Basic and acidic residues" evidence="1">
    <location>
        <begin position="363"/>
        <end position="372"/>
    </location>
</feature>
<dbReference type="KEGG" id="egu:105039980"/>
<proteinExistence type="predicted"/>
<feature type="region of interest" description="Disordered" evidence="1">
    <location>
        <begin position="363"/>
        <end position="419"/>
    </location>
</feature>
<dbReference type="PROSITE" id="PS00636">
    <property type="entry name" value="DNAJ_1"/>
    <property type="match status" value="1"/>
</dbReference>
<feature type="compositionally biased region" description="Polar residues" evidence="1">
    <location>
        <begin position="690"/>
        <end position="704"/>
    </location>
</feature>
<feature type="compositionally biased region" description="Basic residues" evidence="1">
    <location>
        <begin position="710"/>
        <end position="721"/>
    </location>
</feature>
<feature type="region of interest" description="Disordered" evidence="1">
    <location>
        <begin position="1"/>
        <end position="121"/>
    </location>
</feature>
<sequence length="721" mass="80524">MARKGNQQRNGLNRNGPNYKNVVSEMVNKENLKSHDGKIAEEEASSSPTWEGKNNTKGSGKKNKQRSAGVSCRGKSDDTNPNLSQTVDTSSKIRDPAGSDLSSGASGSRGNNEMFNNGNHNQKILSNNVAEGIPVENMTENSSLSAAVAAKDLRAVAFYVLKVTSEWVEQQKPRFTTFVAVLQMGHDYVRLKVEHVCPIIFTWILYFGKLILLLSMVWLECCIRGLDSLLRLGTTSFFTVIWCSILSVIAMTGITKFLILMVIAALVAIFIGLGLAIVIISMFATVVLWLYGSFWTTGAVILLGGIAFALSHERVALLITTIYSMHCARSYVGWLGLLLGLNLSFISSDVLIHFLQNKLNEHRSNDPSEQARHSQGRSGHWYSEPFHSSQAEDTSQSASERSADRSTGAPSTSGAEAELTSEDEVLRLLTCTDHYSALGFTRYENIDVSVLKREYRKKAMLVHPDKNMGNEKAAEAFKKLQNAYEVLLDSLKRKMYDDELRREELLNYFRRFQSAPQKKGRHGIFRSGYSHAEAEDEGIYGESRRIACKKCSQFHVWACTERSKSRARWCQECKDFHQAKDGDGWVEQSFQPLLFGLLQKMDPPCAYVCAGSKIYDATEWFICQGMRCPANTHKPSFHVNTSLTKQPSSKATTSAHRGGGGMPTTNMDETMTEEEFFEWLQNAMQSGMFETSNMSNETPSPRNGSCSKSSVKKKRKGKKQW</sequence>
<dbReference type="InterPro" id="IPR036869">
    <property type="entry name" value="J_dom_sf"/>
</dbReference>
<dbReference type="GO" id="GO:0005783">
    <property type="term" value="C:endoplasmic reticulum"/>
    <property type="evidence" value="ECO:0007669"/>
    <property type="project" value="UniProtKB-ARBA"/>
</dbReference>
<feature type="domain" description="J" evidence="3">
    <location>
        <begin position="433"/>
        <end position="500"/>
    </location>
</feature>
<dbReference type="GeneID" id="105039980"/>
<evidence type="ECO:0000313" key="5">
    <source>
        <dbReference type="RefSeq" id="XP_010914637.1"/>
    </source>
</evidence>
<protein>
    <submittedName>
        <fullName evidence="5 6">Uncharacterized protein LOC105039980</fullName>
    </submittedName>
</protein>
<feature type="compositionally biased region" description="Polar residues" evidence="1">
    <location>
        <begin position="386"/>
        <end position="400"/>
    </location>
</feature>
<feature type="compositionally biased region" description="Basic and acidic residues" evidence="1">
    <location>
        <begin position="27"/>
        <end position="41"/>
    </location>
</feature>
<feature type="transmembrane region" description="Helical" evidence="2">
    <location>
        <begin position="196"/>
        <end position="218"/>
    </location>
</feature>
<organism evidence="4 5">
    <name type="scientific">Elaeis guineensis var. tenera</name>
    <name type="common">Oil palm</name>
    <dbReference type="NCBI Taxonomy" id="51953"/>
    <lineage>
        <taxon>Eukaryota</taxon>
        <taxon>Viridiplantae</taxon>
        <taxon>Streptophyta</taxon>
        <taxon>Embryophyta</taxon>
        <taxon>Tracheophyta</taxon>
        <taxon>Spermatophyta</taxon>
        <taxon>Magnoliopsida</taxon>
        <taxon>Liliopsida</taxon>
        <taxon>Arecaceae</taxon>
        <taxon>Arecoideae</taxon>
        <taxon>Cocoseae</taxon>
        <taxon>Elaeidinae</taxon>
        <taxon>Elaeis</taxon>
    </lineage>
</organism>
<dbReference type="InterPro" id="IPR018253">
    <property type="entry name" value="DnaJ_domain_CS"/>
</dbReference>
<dbReference type="RefSeq" id="XP_010914638.1">
    <property type="nucleotide sequence ID" value="XM_010916336.2"/>
</dbReference>
<feature type="compositionally biased region" description="Polar residues" evidence="1">
    <location>
        <begin position="79"/>
        <end position="90"/>
    </location>
</feature>
<evidence type="ECO:0000313" key="4">
    <source>
        <dbReference type="Proteomes" id="UP000504607"/>
    </source>
</evidence>
<dbReference type="RefSeq" id="XP_010914637.1">
    <property type="nucleotide sequence ID" value="XM_010916335.2"/>
</dbReference>
<feature type="compositionally biased region" description="Polar residues" evidence="1">
    <location>
        <begin position="639"/>
        <end position="655"/>
    </location>
</feature>
<dbReference type="Pfam" id="PF14901">
    <property type="entry name" value="Jiv90"/>
    <property type="match status" value="1"/>
</dbReference>
<dbReference type="Gene3D" id="1.10.287.110">
    <property type="entry name" value="DnaJ domain"/>
    <property type="match status" value="1"/>
</dbReference>